<keyword evidence="2" id="KW-0732">Signal</keyword>
<keyword evidence="3" id="KW-1185">Reference proteome</keyword>
<feature type="region of interest" description="Disordered" evidence="1">
    <location>
        <begin position="44"/>
        <end position="69"/>
    </location>
</feature>
<dbReference type="AlphaFoldDB" id="A0A6I8UPH8"/>
<reference evidence="3" key="1">
    <citation type="submission" date="2024-06" db="UniProtKB">
        <authorList>
            <consortium name="RefSeq"/>
        </authorList>
    </citation>
    <scope>NUCLEOTIDE SEQUENCE [LARGE SCALE GENOMIC DNA]</scope>
    <source>
        <strain evidence="3">MV2-25</strain>
    </source>
</reference>
<gene>
    <name evidence="4" type="primary">LOC4801785</name>
</gene>
<name>A0A6I8UPH8_DROPS</name>
<accession>A0A6I8UPH8</accession>
<evidence type="ECO:0000256" key="2">
    <source>
        <dbReference type="SAM" id="SignalP"/>
    </source>
</evidence>
<evidence type="ECO:0000313" key="3">
    <source>
        <dbReference type="Proteomes" id="UP000001819"/>
    </source>
</evidence>
<reference evidence="4" key="2">
    <citation type="submission" date="2025-08" db="UniProtKB">
        <authorList>
            <consortium name="RefSeq"/>
        </authorList>
    </citation>
    <scope>IDENTIFICATION</scope>
    <source>
        <strain evidence="4">MV-25-SWS-2005</strain>
        <tissue evidence="4">Whole body</tissue>
    </source>
</reference>
<dbReference type="RefSeq" id="XP_001358822.4">
    <property type="nucleotide sequence ID" value="XM_001358785.4"/>
</dbReference>
<protein>
    <submittedName>
        <fullName evidence="4">Uncharacterized protein isoform X1</fullName>
    </submittedName>
</protein>
<evidence type="ECO:0000313" key="4">
    <source>
        <dbReference type="RefSeq" id="XP_001358822.4"/>
    </source>
</evidence>
<sequence>MKFLVTIAALCLCLAYVTGQQYFLGKFPSRARFGFDPLSLAQPSSATQQVRDPRQNRGPVVFPPSPPDAVDESSGVVVGASGYGFVPPQQTAAIVAAAAAAAVADPTFFSTSFQTPDTSYATYNYFSNPYTTRFRYF</sequence>
<dbReference type="InParanoid" id="A0A6I8UPH8"/>
<proteinExistence type="predicted"/>
<dbReference type="KEGG" id="dpo:4801785"/>
<evidence type="ECO:0000256" key="1">
    <source>
        <dbReference type="SAM" id="MobiDB-lite"/>
    </source>
</evidence>
<organism evidence="3 4">
    <name type="scientific">Drosophila pseudoobscura pseudoobscura</name>
    <name type="common">Fruit fly</name>
    <dbReference type="NCBI Taxonomy" id="46245"/>
    <lineage>
        <taxon>Eukaryota</taxon>
        <taxon>Metazoa</taxon>
        <taxon>Ecdysozoa</taxon>
        <taxon>Arthropoda</taxon>
        <taxon>Hexapoda</taxon>
        <taxon>Insecta</taxon>
        <taxon>Pterygota</taxon>
        <taxon>Neoptera</taxon>
        <taxon>Endopterygota</taxon>
        <taxon>Diptera</taxon>
        <taxon>Brachycera</taxon>
        <taxon>Muscomorpha</taxon>
        <taxon>Ephydroidea</taxon>
        <taxon>Drosophilidae</taxon>
        <taxon>Drosophila</taxon>
        <taxon>Sophophora</taxon>
    </lineage>
</organism>
<feature type="chain" id="PRO_5026313634" evidence="2">
    <location>
        <begin position="20"/>
        <end position="137"/>
    </location>
</feature>
<feature type="signal peptide" evidence="2">
    <location>
        <begin position="1"/>
        <end position="19"/>
    </location>
</feature>
<dbReference type="Proteomes" id="UP000001819">
    <property type="component" value="Chromosome 2"/>
</dbReference>